<reference evidence="1 2" key="1">
    <citation type="submission" date="2024-05" db="EMBL/GenBank/DDBJ databases">
        <authorList>
            <person name="Duchaud E."/>
        </authorList>
    </citation>
    <scope>NUCLEOTIDE SEQUENCE [LARGE SCALE GENOMIC DNA]</scope>
    <source>
        <strain evidence="1">Ena-SAMPLE-TAB-13-05-2024-13:56:06:370-140308</strain>
    </source>
</reference>
<gene>
    <name evidence="1" type="ORF">T190423A01A_70117</name>
</gene>
<evidence type="ECO:0000313" key="2">
    <source>
        <dbReference type="Proteomes" id="UP001497527"/>
    </source>
</evidence>
<proteinExistence type="predicted"/>
<protein>
    <submittedName>
        <fullName evidence="1">Uncharacterized protein</fullName>
    </submittedName>
</protein>
<dbReference type="EMBL" id="CAXJIO010000016">
    <property type="protein sequence ID" value="CAL2104424.1"/>
    <property type="molecule type" value="Genomic_DNA"/>
</dbReference>
<dbReference type="Proteomes" id="UP001497527">
    <property type="component" value="Unassembled WGS sequence"/>
</dbReference>
<name>A0ABM9PFN5_9FLAO</name>
<comment type="caution">
    <text evidence="1">The sequence shown here is derived from an EMBL/GenBank/DDBJ whole genome shotgun (WGS) entry which is preliminary data.</text>
</comment>
<keyword evidence="2" id="KW-1185">Reference proteome</keyword>
<sequence length="278" mass="32440">MKYSFKIIDYTITKGFWENKKSEILFEQWKILKKIDDERFIVLKDKSVHFVDLKGNGIWKNSIKCSGIPNCAKISKDRLILTTNSENYHSWGHLEPVILIDLNNGTIIKELKGRKAETLNNGNFLLGLEGYDIFNTWLYDKNGRLLDEWRSYGNYLIIDQDVFVIEDDRNNPTRAYVSKLCPNGKIENGKKLKTSSSSNPLLLSDGNFIFENSGELNIISPDLREIENFKLLNYAERESWRFFSKISKEENILTVSILERSNEPPIDYKTHKWKITIE</sequence>
<organism evidence="1 2">
    <name type="scientific">Tenacibaculum polynesiense</name>
    <dbReference type="NCBI Taxonomy" id="3137857"/>
    <lineage>
        <taxon>Bacteria</taxon>
        <taxon>Pseudomonadati</taxon>
        <taxon>Bacteroidota</taxon>
        <taxon>Flavobacteriia</taxon>
        <taxon>Flavobacteriales</taxon>
        <taxon>Flavobacteriaceae</taxon>
        <taxon>Tenacibaculum</taxon>
    </lineage>
</organism>
<dbReference type="RefSeq" id="WP_348718764.1">
    <property type="nucleotide sequence ID" value="NZ_CAXJIO010000016.1"/>
</dbReference>
<evidence type="ECO:0000313" key="1">
    <source>
        <dbReference type="EMBL" id="CAL2104424.1"/>
    </source>
</evidence>
<accession>A0ABM9PFN5</accession>